<dbReference type="InterPro" id="IPR006675">
    <property type="entry name" value="HDIG_dom"/>
</dbReference>
<dbReference type="CDD" id="cd00077">
    <property type="entry name" value="HDc"/>
    <property type="match status" value="1"/>
</dbReference>
<organism evidence="2 3">
    <name type="scientific">Halovibrio salipaludis</name>
    <dbReference type="NCBI Taxonomy" id="2032626"/>
    <lineage>
        <taxon>Bacteria</taxon>
        <taxon>Pseudomonadati</taxon>
        <taxon>Pseudomonadota</taxon>
        <taxon>Gammaproteobacteria</taxon>
        <taxon>Oceanospirillales</taxon>
        <taxon>Halomonadaceae</taxon>
        <taxon>Halovibrio</taxon>
    </lineage>
</organism>
<dbReference type="InterPro" id="IPR037522">
    <property type="entry name" value="HD_GYP_dom"/>
</dbReference>
<feature type="domain" description="HD-GYP" evidence="1">
    <location>
        <begin position="136"/>
        <end position="332"/>
    </location>
</feature>
<keyword evidence="2" id="KW-0378">Hydrolase</keyword>
<dbReference type="Pfam" id="PF13487">
    <property type="entry name" value="HD_5"/>
    <property type="match status" value="1"/>
</dbReference>
<proteinExistence type="predicted"/>
<sequence>MEKTEPVEIRVSVSELKLGMTVTRLDRSWLETSFPVQGFVIRHTADIHALQEQCRFVYVEGQEVPEARPWRFGFGGGKRRRQEPRLSTVDIETELPNAREAFEQTKALAEDIMENARLGRTIDARQARTVVKSCVDSVMRNHEALQMLLQVRSKDDYTAEHGLNVCILSAIFGRHLGLLGGEIEKLALSGLLHDVGKMHTPVEILHKTEALTEEEKVVMRQHVEHGRRLLTGMKGVDPVTVDVAYTHHERMNGTGYPQGLLAHQIPYFAKIVSIVDSYDAMTSHRVFESARSSKEALEIIYDQRGDQFDEALALDFIQCIGVYPPGSIVQLNSGESAIVITTYALNRLRPRVLVVRDPQGQPCPQRVVDLRQREEYRPGMAYQISRELPLGSHGIDLKVFTDAGLALEEDQPDAEVSALVNALRGIDTD</sequence>
<evidence type="ECO:0000259" key="1">
    <source>
        <dbReference type="PROSITE" id="PS51832"/>
    </source>
</evidence>
<reference evidence="2 3" key="1">
    <citation type="submission" date="2017-08" db="EMBL/GenBank/DDBJ databases">
        <title>Halovibrio sewagensis sp. nov., isolated from wastewater of high salinity.</title>
        <authorList>
            <person name="Dong X."/>
            <person name="Zhang G."/>
        </authorList>
    </citation>
    <scope>NUCLEOTIDE SEQUENCE [LARGE SCALE GENOMIC DNA]</scope>
    <source>
        <strain evidence="2 3">YL5-2</strain>
    </source>
</reference>
<dbReference type="Gene3D" id="1.10.3210.10">
    <property type="entry name" value="Hypothetical protein af1432"/>
    <property type="match status" value="1"/>
</dbReference>
<dbReference type="RefSeq" id="WP_095616154.1">
    <property type="nucleotide sequence ID" value="NZ_NSKD01000001.1"/>
</dbReference>
<dbReference type="InterPro" id="IPR021812">
    <property type="entry name" value="DUF3391"/>
</dbReference>
<dbReference type="PANTHER" id="PTHR43155:SF2">
    <property type="entry name" value="CYCLIC DI-GMP PHOSPHODIESTERASE PA4108"/>
    <property type="match status" value="1"/>
</dbReference>
<dbReference type="PANTHER" id="PTHR43155">
    <property type="entry name" value="CYCLIC DI-GMP PHOSPHODIESTERASE PA4108-RELATED"/>
    <property type="match status" value="1"/>
</dbReference>
<dbReference type="InterPro" id="IPR003607">
    <property type="entry name" value="HD/PDEase_dom"/>
</dbReference>
<evidence type="ECO:0000313" key="3">
    <source>
        <dbReference type="Proteomes" id="UP000218896"/>
    </source>
</evidence>
<evidence type="ECO:0000313" key="2">
    <source>
        <dbReference type="EMBL" id="PAU82057.1"/>
    </source>
</evidence>
<name>A0A2A2FBK0_9GAMM</name>
<dbReference type="Proteomes" id="UP000218896">
    <property type="component" value="Unassembled WGS sequence"/>
</dbReference>
<comment type="caution">
    <text evidence="2">The sequence shown here is derived from an EMBL/GenBank/DDBJ whole genome shotgun (WGS) entry which is preliminary data.</text>
</comment>
<protein>
    <submittedName>
        <fullName evidence="2">Phosphohydrolase</fullName>
    </submittedName>
</protein>
<dbReference type="NCBIfam" id="TIGR00277">
    <property type="entry name" value="HDIG"/>
    <property type="match status" value="1"/>
</dbReference>
<gene>
    <name evidence="2" type="ORF">CK501_02600</name>
</gene>
<dbReference type="GO" id="GO:0008081">
    <property type="term" value="F:phosphoric diester hydrolase activity"/>
    <property type="evidence" value="ECO:0007669"/>
    <property type="project" value="UniProtKB-ARBA"/>
</dbReference>
<dbReference type="OrthoDB" id="9816273at2"/>
<dbReference type="PROSITE" id="PS51832">
    <property type="entry name" value="HD_GYP"/>
    <property type="match status" value="1"/>
</dbReference>
<dbReference type="EMBL" id="NSKD01000001">
    <property type="protein sequence ID" value="PAU82057.1"/>
    <property type="molecule type" value="Genomic_DNA"/>
</dbReference>
<accession>A0A2A2FBK0</accession>
<dbReference type="SUPFAM" id="SSF109604">
    <property type="entry name" value="HD-domain/PDEase-like"/>
    <property type="match status" value="1"/>
</dbReference>
<dbReference type="AlphaFoldDB" id="A0A2A2FBK0"/>
<dbReference type="Pfam" id="PF11871">
    <property type="entry name" value="DUF3391"/>
    <property type="match status" value="1"/>
</dbReference>
<dbReference type="SMART" id="SM00471">
    <property type="entry name" value="HDc"/>
    <property type="match status" value="1"/>
</dbReference>
<keyword evidence="3" id="KW-1185">Reference proteome</keyword>